<gene>
    <name evidence="2" type="ORF">TWF191_006707</name>
    <name evidence="1" type="ORF">TWF679_003620</name>
</gene>
<name>A0A6G1LYM2_ORBOL</name>
<sequence>MEEPTLPLQSSDASKVSLINLPIEIKLMIIDILAKQYDGWFYSRETYGDLKGIAQSSRVFYQLCFRPRAFYATISLDPSLIKLFKLGGLLEHHDGDIRSLQLNHVPLSYADENISDGHENSISWLRTGIQALPLFSTIRILYIAYGVPNVLERNVFFATLRVLAPLQALTVLRFHVTVHYNRLYQTYQDIYSNISSTNQQFLGEEIHPDEVEAYMAEHLPNFTFPKLESLRISLAGAGQYELDLPTPHPEQGRFYHKLLMATPRTRTLEIKWIDIKPIPRDHEIPQNLDQKLTILNSIPSDTTFPHINRLEIETSNSRISHDFEKIVTLFPNLKYLTIKLPTGTLLNNQWEFNSTLHQPIRKLKRLQYLILPWPRLLERGSYSMRGLTHMCHEWHKTDTPYLNSITFCGEKFPVSEDYDMNIRLYIRYRRKPKNSDRWVPYLSGDTSYFAYWDYGPHNQCNYEDESYSSDSDIYYESDEYSDYSD</sequence>
<dbReference type="EMBL" id="WIWT01000018">
    <property type="protein sequence ID" value="KAF3215769.1"/>
    <property type="molecule type" value="Genomic_DNA"/>
</dbReference>
<evidence type="ECO:0000313" key="2">
    <source>
        <dbReference type="EMBL" id="KAF3222626.1"/>
    </source>
</evidence>
<dbReference type="Proteomes" id="UP000483672">
    <property type="component" value="Unassembled WGS sequence"/>
</dbReference>
<dbReference type="OrthoDB" id="5316283at2759"/>
<dbReference type="AlphaFoldDB" id="A0A6G1LYM2"/>
<dbReference type="EMBL" id="WIPF01000039">
    <property type="protein sequence ID" value="KAF3222626.1"/>
    <property type="molecule type" value="Genomic_DNA"/>
</dbReference>
<evidence type="ECO:0000313" key="3">
    <source>
        <dbReference type="Proteomes" id="UP000483672"/>
    </source>
</evidence>
<proteinExistence type="predicted"/>
<reference evidence="2 3" key="1">
    <citation type="submission" date="2019-06" db="EMBL/GenBank/DDBJ databases">
        <authorList>
            <person name="Palmer J.M."/>
        </authorList>
    </citation>
    <scope>NUCLEOTIDE SEQUENCE [LARGE SCALE GENOMIC DNA]</scope>
    <source>
        <strain evidence="2 3">TWF191</strain>
        <strain evidence="1">TWF679</strain>
    </source>
</reference>
<dbReference type="Proteomes" id="UP000614610">
    <property type="component" value="Unassembled WGS sequence"/>
</dbReference>
<protein>
    <submittedName>
        <fullName evidence="2">Uncharacterized protein</fullName>
    </submittedName>
</protein>
<accession>A0A6G1LYM2</accession>
<comment type="caution">
    <text evidence="2">The sequence shown here is derived from an EMBL/GenBank/DDBJ whole genome shotgun (WGS) entry which is preliminary data.</text>
</comment>
<organism evidence="2 3">
    <name type="scientific">Orbilia oligospora</name>
    <name type="common">Nematode-trapping fungus</name>
    <name type="synonym">Arthrobotrys oligospora</name>
    <dbReference type="NCBI Taxonomy" id="2813651"/>
    <lineage>
        <taxon>Eukaryota</taxon>
        <taxon>Fungi</taxon>
        <taxon>Dikarya</taxon>
        <taxon>Ascomycota</taxon>
        <taxon>Pezizomycotina</taxon>
        <taxon>Orbiliomycetes</taxon>
        <taxon>Orbiliales</taxon>
        <taxon>Orbiliaceae</taxon>
        <taxon>Orbilia</taxon>
    </lineage>
</organism>
<evidence type="ECO:0000313" key="1">
    <source>
        <dbReference type="EMBL" id="KAF3215769.1"/>
    </source>
</evidence>